<dbReference type="Pfam" id="PF12893">
    <property type="entry name" value="Lumazine_bd_2"/>
    <property type="match status" value="1"/>
</dbReference>
<dbReference type="InterPro" id="IPR039437">
    <property type="entry name" value="FrzH/put_lumazine-bd"/>
</dbReference>
<dbReference type="Gene3D" id="3.10.450.50">
    <property type="match status" value="1"/>
</dbReference>
<dbReference type="SUPFAM" id="SSF54427">
    <property type="entry name" value="NTF2-like"/>
    <property type="match status" value="1"/>
</dbReference>
<protein>
    <submittedName>
        <fullName evidence="1">Putative lumazine-binding</fullName>
    </submittedName>
</protein>
<organism evidence="1 2">
    <name type="scientific">Cellulophaga baltica</name>
    <dbReference type="NCBI Taxonomy" id="76594"/>
    <lineage>
        <taxon>Bacteria</taxon>
        <taxon>Pseudomonadati</taxon>
        <taxon>Bacteroidota</taxon>
        <taxon>Flavobacteriia</taxon>
        <taxon>Flavobacteriales</taxon>
        <taxon>Flavobacteriaceae</taxon>
        <taxon>Cellulophaga</taxon>
    </lineage>
</organism>
<dbReference type="InterPro" id="IPR032710">
    <property type="entry name" value="NTF2-like_dom_sf"/>
</dbReference>
<keyword evidence="2" id="KW-1185">Reference proteome</keyword>
<dbReference type="Proteomes" id="UP000182114">
    <property type="component" value="Unassembled WGS sequence"/>
</dbReference>
<evidence type="ECO:0000313" key="2">
    <source>
        <dbReference type="Proteomes" id="UP000182114"/>
    </source>
</evidence>
<evidence type="ECO:0000313" key="1">
    <source>
        <dbReference type="EMBL" id="SDF54603.1"/>
    </source>
</evidence>
<dbReference type="EMBL" id="FNBD01000024">
    <property type="protein sequence ID" value="SDF54603.1"/>
    <property type="molecule type" value="Genomic_DNA"/>
</dbReference>
<dbReference type="AlphaFoldDB" id="A0A1G7LYS9"/>
<proteinExistence type="predicted"/>
<accession>A0A1G7LYS9</accession>
<reference evidence="2" key="1">
    <citation type="submission" date="2016-10" db="EMBL/GenBank/DDBJ databases">
        <authorList>
            <person name="Varghese N."/>
            <person name="Submissions S."/>
        </authorList>
    </citation>
    <scope>NUCLEOTIDE SEQUENCE [LARGE SCALE GENOMIC DNA]</scope>
    <source>
        <strain evidence="2">DSM 24729</strain>
    </source>
</reference>
<dbReference type="RefSeq" id="WP_254788481.1">
    <property type="nucleotide sequence ID" value="NZ_FNBD01000024.1"/>
</dbReference>
<sequence>MKHVFYIMSFLSFFLVFSQASKSDDKLDERQLLINIYGNQNSKKVINYDKSFVSESKIFYESLEKKSSIQLSDKERIRFALKNYIEGSSYNNIKQLECVFTENASLYLTVGGEFKSLTPKEYVAFFKDAEKGKFNGRYGKVLSIEVVKDIATAKVEISIPERKMIYIDLLLLKKSENNWKIISKTATRIDDTEGK</sequence>
<name>A0A1G7LYS9_9FLAO</name>
<gene>
    <name evidence="1" type="ORF">SAMN04487992_1245</name>
</gene>